<keyword evidence="7" id="KW-1185">Reference proteome</keyword>
<dbReference type="Pfam" id="PF00766">
    <property type="entry name" value="ETF_alpha"/>
    <property type="match status" value="1"/>
</dbReference>
<sequence length="321" mass="33066">MSGNVAVLAEHVGGQISESTHELLGKAKELAAAWGGKAEAVVLGPAELASQVDGADVVVSVDHPALADYTCEAYESALLSVLTERAPRLLLLSNATIGLDLGAALSVLWDAPLAAYVAGLTAEGESLVATCQVMGGKVMAEVELAGERGICTVLAGSFPAAAGQEPSASHEVVSMPAPDALGNLGTNLCQVIEPEGGDVNITDADLLVSVGRGIDSQDNLELVQELADTLGVPLSASRPIIDSGWLPKTRQVGKSGLKVKPKAYLAFGISGAPEHLEGMRDAELIIACNTDENAPIFDVAHFGTTEDLFDLVPALVDKIKE</sequence>
<dbReference type="SUPFAM" id="SSF52402">
    <property type="entry name" value="Adenine nucleotide alpha hydrolases-like"/>
    <property type="match status" value="1"/>
</dbReference>
<evidence type="ECO:0000259" key="5">
    <source>
        <dbReference type="SMART" id="SM00893"/>
    </source>
</evidence>
<dbReference type="InterPro" id="IPR014731">
    <property type="entry name" value="ETF_asu_C"/>
</dbReference>
<dbReference type="PIRSF" id="PIRSF000089">
    <property type="entry name" value="Electra_flavoP_a"/>
    <property type="match status" value="1"/>
</dbReference>
<dbReference type="EMBL" id="JAAXLS010000009">
    <property type="protein sequence ID" value="NKQ54380.1"/>
    <property type="molecule type" value="Genomic_DNA"/>
</dbReference>
<dbReference type="PANTHER" id="PTHR43153">
    <property type="entry name" value="ELECTRON TRANSFER FLAVOPROTEIN ALPHA"/>
    <property type="match status" value="1"/>
</dbReference>
<dbReference type="InterPro" id="IPR001308">
    <property type="entry name" value="ETF_a/FixB"/>
</dbReference>
<comment type="subunit">
    <text evidence="3">Heterodimer of an alpha and a beta subunit.</text>
</comment>
<dbReference type="PANTHER" id="PTHR43153:SF1">
    <property type="entry name" value="ELECTRON TRANSFER FLAVOPROTEIN SUBUNIT ALPHA, MITOCHONDRIAL"/>
    <property type="match status" value="1"/>
</dbReference>
<dbReference type="SMART" id="SM00893">
    <property type="entry name" value="ETF"/>
    <property type="match status" value="1"/>
</dbReference>
<evidence type="ECO:0000256" key="4">
    <source>
        <dbReference type="ARBA" id="ARBA00025649"/>
    </source>
</evidence>
<dbReference type="InterPro" id="IPR029035">
    <property type="entry name" value="DHS-like_NAD/FAD-binding_dom"/>
</dbReference>
<dbReference type="Gene3D" id="3.40.50.620">
    <property type="entry name" value="HUPs"/>
    <property type="match status" value="1"/>
</dbReference>
<dbReference type="RefSeq" id="WP_168516231.1">
    <property type="nucleotide sequence ID" value="NZ_JAAXLS010000009.1"/>
</dbReference>
<comment type="caution">
    <text evidence="6">The sequence shown here is derived from an EMBL/GenBank/DDBJ whole genome shotgun (WGS) entry which is preliminary data.</text>
</comment>
<name>A0ABX1J7G4_9PSEU</name>
<reference evidence="6 7" key="1">
    <citation type="submission" date="2020-04" db="EMBL/GenBank/DDBJ databases">
        <title>Novel species.</title>
        <authorList>
            <person name="Teo W.F.A."/>
            <person name="Lipun K."/>
            <person name="Srisuk N."/>
            <person name="Duangmal K."/>
        </authorList>
    </citation>
    <scope>NUCLEOTIDE SEQUENCE [LARGE SCALE GENOMIC DNA]</scope>
    <source>
        <strain evidence="6 7">K13G38</strain>
    </source>
</reference>
<comment type="function">
    <text evidence="4">The electron transfer flavoprotein serves as a specific electron acceptor for other dehydrogenases. It transfers the electrons to the main respiratory chain via ETF-ubiquinone oxidoreductase (ETF dehydrogenase).</text>
</comment>
<evidence type="ECO:0000313" key="7">
    <source>
        <dbReference type="Proteomes" id="UP000715441"/>
    </source>
</evidence>
<dbReference type="InterPro" id="IPR014729">
    <property type="entry name" value="Rossmann-like_a/b/a_fold"/>
</dbReference>
<dbReference type="Gene3D" id="3.40.50.1220">
    <property type="entry name" value="TPP-binding domain"/>
    <property type="match status" value="1"/>
</dbReference>
<dbReference type="Pfam" id="PF01012">
    <property type="entry name" value="ETF"/>
    <property type="match status" value="1"/>
</dbReference>
<evidence type="ECO:0000256" key="3">
    <source>
        <dbReference type="ARBA" id="ARBA00011355"/>
    </source>
</evidence>
<feature type="domain" description="Electron transfer flavoprotein alpha/beta-subunit N-terminal" evidence="5">
    <location>
        <begin position="5"/>
        <end position="188"/>
    </location>
</feature>
<dbReference type="SUPFAM" id="SSF52467">
    <property type="entry name" value="DHS-like NAD/FAD-binding domain"/>
    <property type="match status" value="1"/>
</dbReference>
<proteinExistence type="inferred from homology"/>
<evidence type="ECO:0000256" key="1">
    <source>
        <dbReference type="ARBA" id="ARBA00001974"/>
    </source>
</evidence>
<organism evidence="6 7">
    <name type="scientific">Amycolatopsis acididurans</name>
    <dbReference type="NCBI Taxonomy" id="2724524"/>
    <lineage>
        <taxon>Bacteria</taxon>
        <taxon>Bacillati</taxon>
        <taxon>Actinomycetota</taxon>
        <taxon>Actinomycetes</taxon>
        <taxon>Pseudonocardiales</taxon>
        <taxon>Pseudonocardiaceae</taxon>
        <taxon>Amycolatopsis</taxon>
    </lineage>
</organism>
<comment type="similarity">
    <text evidence="2">Belongs to the ETF alpha-subunit/FixB family.</text>
</comment>
<comment type="cofactor">
    <cofactor evidence="1">
        <name>FAD</name>
        <dbReference type="ChEBI" id="CHEBI:57692"/>
    </cofactor>
</comment>
<gene>
    <name evidence="6" type="ORF">HFP15_15955</name>
</gene>
<dbReference type="InterPro" id="IPR014730">
    <property type="entry name" value="ETF_a/b_N"/>
</dbReference>
<protein>
    <submittedName>
        <fullName evidence="6">Electron transfer flavoprotein subunit alpha/FixB family protein</fullName>
    </submittedName>
</protein>
<evidence type="ECO:0000313" key="6">
    <source>
        <dbReference type="EMBL" id="NKQ54380.1"/>
    </source>
</evidence>
<accession>A0ABX1J7G4</accession>
<dbReference type="Proteomes" id="UP000715441">
    <property type="component" value="Unassembled WGS sequence"/>
</dbReference>
<evidence type="ECO:0000256" key="2">
    <source>
        <dbReference type="ARBA" id="ARBA00005817"/>
    </source>
</evidence>